<proteinExistence type="predicted"/>
<sequence>METIQFDALELDAVEQDDPNAHWLAGFPFSSDRPGETTMESTDYTVVYNELDPGAHIGTHRDGSDELLIVLAGTVEAVVGSETATVDAGTLTVIPADTDHTVRNIGSETARMVGLFGAAPVDSTFESEPTLSDGD</sequence>
<dbReference type="Gene3D" id="2.60.120.10">
    <property type="entry name" value="Jelly Rolls"/>
    <property type="match status" value="1"/>
</dbReference>
<dbReference type="SUPFAM" id="SSF51182">
    <property type="entry name" value="RmlC-like cupins"/>
    <property type="match status" value="1"/>
</dbReference>
<dbReference type="GeneID" id="35003400"/>
<keyword evidence="1" id="KW-0479">Metal-binding</keyword>
<name>A0A1H6RWC7_9EURY</name>
<reference evidence="3 4" key="1">
    <citation type="submission" date="2016-10" db="EMBL/GenBank/DDBJ databases">
        <authorList>
            <person name="de Groot N.N."/>
        </authorList>
    </citation>
    <scope>NUCLEOTIDE SEQUENCE [LARGE SCALE GENOMIC DNA]</scope>
    <source>
        <strain evidence="3 4">DSM 22187</strain>
    </source>
</reference>
<dbReference type="InterPro" id="IPR051610">
    <property type="entry name" value="GPI/OXD"/>
</dbReference>
<dbReference type="STRING" id="1073996.SAMN05444271_103150"/>
<accession>A0A2H4Q4Q9</accession>
<dbReference type="InterPro" id="IPR011051">
    <property type="entry name" value="RmlC_Cupin_sf"/>
</dbReference>
<dbReference type="PANTHER" id="PTHR35848">
    <property type="entry name" value="OXALATE-BINDING PROTEIN"/>
    <property type="match status" value="1"/>
</dbReference>
<evidence type="ECO:0000313" key="4">
    <source>
        <dbReference type="Proteomes" id="UP000198888"/>
    </source>
</evidence>
<dbReference type="KEGG" id="hae:halTADL_2629"/>
<evidence type="ECO:0000259" key="2">
    <source>
        <dbReference type="Pfam" id="PF07883"/>
    </source>
</evidence>
<evidence type="ECO:0000313" key="3">
    <source>
        <dbReference type="EMBL" id="SEI60041.1"/>
    </source>
</evidence>
<feature type="domain" description="Cupin type-2" evidence="2">
    <location>
        <begin position="50"/>
        <end position="113"/>
    </location>
</feature>
<dbReference type="InterPro" id="IPR014710">
    <property type="entry name" value="RmlC-like_jellyroll"/>
</dbReference>
<dbReference type="RefSeq" id="WP_089671133.1">
    <property type="nucleotide sequence ID" value="NZ_CP024845.1"/>
</dbReference>
<accession>A0A1H6RWC7</accession>
<organism evidence="3 4">
    <name type="scientific">Halohasta litchfieldiae</name>
    <dbReference type="NCBI Taxonomy" id="1073996"/>
    <lineage>
        <taxon>Archaea</taxon>
        <taxon>Methanobacteriati</taxon>
        <taxon>Methanobacteriota</taxon>
        <taxon>Stenosarchaea group</taxon>
        <taxon>Halobacteria</taxon>
        <taxon>Halobacteriales</taxon>
        <taxon>Haloferacaceae</taxon>
        <taxon>Halohasta</taxon>
    </lineage>
</organism>
<dbReference type="OrthoDB" id="200322at2157"/>
<dbReference type="EMBL" id="FNYR01000003">
    <property type="protein sequence ID" value="SEI60041.1"/>
    <property type="molecule type" value="Genomic_DNA"/>
</dbReference>
<dbReference type="InterPro" id="IPR013096">
    <property type="entry name" value="Cupin_2"/>
</dbReference>
<dbReference type="AlphaFoldDB" id="A0A1H6RWC7"/>
<gene>
    <name evidence="3" type="ORF">SAMN05444271_103150</name>
</gene>
<evidence type="ECO:0000256" key="1">
    <source>
        <dbReference type="ARBA" id="ARBA00022723"/>
    </source>
</evidence>
<keyword evidence="4" id="KW-1185">Reference proteome</keyword>
<dbReference type="PANTHER" id="PTHR35848:SF6">
    <property type="entry name" value="CUPIN TYPE-2 DOMAIN-CONTAINING PROTEIN"/>
    <property type="match status" value="1"/>
</dbReference>
<dbReference type="GO" id="GO:0046872">
    <property type="term" value="F:metal ion binding"/>
    <property type="evidence" value="ECO:0007669"/>
    <property type="project" value="UniProtKB-KW"/>
</dbReference>
<protein>
    <submittedName>
        <fullName evidence="3">Cupin domain-containing protein</fullName>
    </submittedName>
</protein>
<dbReference type="Proteomes" id="UP000198888">
    <property type="component" value="Unassembled WGS sequence"/>
</dbReference>
<dbReference type="Pfam" id="PF07883">
    <property type="entry name" value="Cupin_2"/>
    <property type="match status" value="1"/>
</dbReference>